<protein>
    <recommendedName>
        <fullName evidence="2">CxC2-like cysteine cluster KDZ transposase-associated domain-containing protein</fullName>
    </recommendedName>
</protein>
<dbReference type="EMBL" id="DF838822">
    <property type="protein sequence ID" value="GAT43314.1"/>
    <property type="molecule type" value="Genomic_DNA"/>
</dbReference>
<dbReference type="InterPro" id="IPR040521">
    <property type="entry name" value="KDZ"/>
</dbReference>
<evidence type="ECO:0000313" key="4">
    <source>
        <dbReference type="Proteomes" id="UP000815677"/>
    </source>
</evidence>
<proteinExistence type="predicted"/>
<sequence>MLPRGRPRKGTALSTLRDKWQDPSALVGDHQLHVSADGSHIYSDTVNATSRKKARLDWTALPEDDVQLKGWAPVLGADTHHELRNLAAIVSSYDTEPDLDDIGARPAEEANKGQQARKRKYYASLVCPTAAQLVDVDAHNCLSQHDPMPVWAQDLCFQELLRLDGLGDFTHHPHCANCSTHLSHGKQRIFRCRDCGEYLQCRSCLVANHQSRPLHVVDEWNGSYWCKTNVFSPEPNAANQPGLGLVFQLGHHGFRCANPGLTRRMVVLDVCRVFDLRIRPCNCSLGQKRDLVRQVFAHGWYPATTTDPETCATFHALALFCLLQVVGNINATNFVATLHQKQFFRMHRQCTFLMRAKRERRSASLPSSTGRARIRNKTSQSPKRMEEGAPSSSVSLQALAVGRRQLPAEELNSVKRATHLLKYVKEEEVCVSHEPLRSLNRLEYLVSCMRIVCGAAAEGHEGHHRPGVGGVICARHGLVRRQGMGNLQKGERYANMDFIVLATLEHKEVKAVTITDDVACHWQVLLPTRAALIRLRGSITTNLSNFKMQFALPVWHAAAHEINCRTKNTLSKTLLCKLIVALAECQTQEEEFAELSANIDDEKLDKWEKMVNEWERKKTDVNPYLLVGGKEAGPSERQVMEQLKAAELQEARKGRSPLVNSGKMTAAAFVKAGLQLEESQRRIRAELSTKSLVTANRSSAVQELRFSLVKRIQTFRQLQLTYMLGAEDIREEEENNVPIIAKRQPPKAEYINIDLPLLLDPAVRARVCRKPVIDAEVELRLGQLADALMALHACLHTQAHLIYWRNANSVGQKAATRSVTLLERVKEHIEREFLKYQGAYEALVKLKGEGFSEVFKRLDRTDINTRTGVENDIASLKKLRAADSSRASRNEPTQGTIKAAVSWIWGVEGGDATTVRVDWTKARARRDHWREEVALLHEEMRPAGAKRQTPAGAVDAAVGMDGQLLRDLLAGTAKDVASTAGEAETPAGAELGAGAEPGAGSEEEDSGEENNSSGRRYTLRRRAAAGGVAASST</sequence>
<dbReference type="Proteomes" id="UP000815677">
    <property type="component" value="Unassembled WGS sequence"/>
</dbReference>
<accession>A0ABQ0KYR3</accession>
<evidence type="ECO:0000256" key="1">
    <source>
        <dbReference type="SAM" id="MobiDB-lite"/>
    </source>
</evidence>
<organism evidence="3 4">
    <name type="scientific">Mycena chlorophos</name>
    <name type="common">Agaric fungus</name>
    <name type="synonym">Agaricus chlorophos</name>
    <dbReference type="NCBI Taxonomy" id="658473"/>
    <lineage>
        <taxon>Eukaryota</taxon>
        <taxon>Fungi</taxon>
        <taxon>Dikarya</taxon>
        <taxon>Basidiomycota</taxon>
        <taxon>Agaricomycotina</taxon>
        <taxon>Agaricomycetes</taxon>
        <taxon>Agaricomycetidae</taxon>
        <taxon>Agaricales</taxon>
        <taxon>Marasmiineae</taxon>
        <taxon>Mycenaceae</taxon>
        <taxon>Mycena</taxon>
    </lineage>
</organism>
<feature type="region of interest" description="Disordered" evidence="1">
    <location>
        <begin position="976"/>
        <end position="1033"/>
    </location>
</feature>
<name>A0ABQ0KYR3_MYCCL</name>
<feature type="compositionally biased region" description="Low complexity" evidence="1">
    <location>
        <begin position="1024"/>
        <end position="1033"/>
    </location>
</feature>
<dbReference type="CDD" id="cd19757">
    <property type="entry name" value="Bbox1"/>
    <property type="match status" value="1"/>
</dbReference>
<dbReference type="Pfam" id="PF18758">
    <property type="entry name" value="KDZ"/>
    <property type="match status" value="1"/>
</dbReference>
<reference evidence="3" key="1">
    <citation type="submission" date="2014-09" db="EMBL/GenBank/DDBJ databases">
        <title>Genome sequence of the luminous mushroom Mycena chlorophos for searching fungal bioluminescence genes.</title>
        <authorList>
            <person name="Tanaka Y."/>
            <person name="Kasuga D."/>
            <person name="Oba Y."/>
            <person name="Hase S."/>
            <person name="Sato K."/>
            <person name="Oba Y."/>
            <person name="Sakakibara Y."/>
        </authorList>
    </citation>
    <scope>NUCLEOTIDE SEQUENCE</scope>
</reference>
<feature type="domain" description="CxC2-like cysteine cluster KDZ transposase-associated" evidence="2">
    <location>
        <begin position="243"/>
        <end position="341"/>
    </location>
</feature>
<feature type="compositionally biased region" description="Low complexity" evidence="1">
    <location>
        <begin position="977"/>
        <end position="1000"/>
    </location>
</feature>
<feature type="non-terminal residue" evidence="3">
    <location>
        <position position="1033"/>
    </location>
</feature>
<dbReference type="InterPro" id="IPR041457">
    <property type="entry name" value="CxC2_KDZ-assoc"/>
</dbReference>
<feature type="region of interest" description="Disordered" evidence="1">
    <location>
        <begin position="357"/>
        <end position="392"/>
    </location>
</feature>
<keyword evidence="4" id="KW-1185">Reference proteome</keyword>
<gene>
    <name evidence="3" type="ORF">MCHLO_01001</name>
</gene>
<dbReference type="Pfam" id="PF18803">
    <property type="entry name" value="CxC2"/>
    <property type="match status" value="1"/>
</dbReference>
<evidence type="ECO:0000259" key="2">
    <source>
        <dbReference type="Pfam" id="PF18803"/>
    </source>
</evidence>
<evidence type="ECO:0000313" key="3">
    <source>
        <dbReference type="EMBL" id="GAT43314.1"/>
    </source>
</evidence>
<feature type="non-terminal residue" evidence="3">
    <location>
        <position position="1"/>
    </location>
</feature>